<dbReference type="Proteomes" id="UP001642487">
    <property type="component" value="Chromosome 3"/>
</dbReference>
<evidence type="ECO:0000256" key="1">
    <source>
        <dbReference type="SAM" id="Phobius"/>
    </source>
</evidence>
<keyword evidence="1" id="KW-0472">Membrane</keyword>
<dbReference type="EMBL" id="OZ021737">
    <property type="protein sequence ID" value="CAK9317473.1"/>
    <property type="molecule type" value="Genomic_DNA"/>
</dbReference>
<name>A0ABP0YAG6_9ROSI</name>
<accession>A0ABP0YAG6</accession>
<evidence type="ECO:0000313" key="3">
    <source>
        <dbReference type="Proteomes" id="UP001642487"/>
    </source>
</evidence>
<feature type="transmembrane region" description="Helical" evidence="1">
    <location>
        <begin position="69"/>
        <end position="88"/>
    </location>
</feature>
<sequence length="90" mass="9494">MVPKSASVGIDAPPCPAPQRCHVIGPCFSQFASSLVLFRSQGLEITLACHGVLACRNFLKGSKTMVPCVPWALAITALLGCFLLLLIAKP</sequence>
<proteinExistence type="predicted"/>
<organism evidence="2 3">
    <name type="scientific">Citrullus colocynthis</name>
    <name type="common">colocynth</name>
    <dbReference type="NCBI Taxonomy" id="252529"/>
    <lineage>
        <taxon>Eukaryota</taxon>
        <taxon>Viridiplantae</taxon>
        <taxon>Streptophyta</taxon>
        <taxon>Embryophyta</taxon>
        <taxon>Tracheophyta</taxon>
        <taxon>Spermatophyta</taxon>
        <taxon>Magnoliopsida</taxon>
        <taxon>eudicotyledons</taxon>
        <taxon>Gunneridae</taxon>
        <taxon>Pentapetalae</taxon>
        <taxon>rosids</taxon>
        <taxon>fabids</taxon>
        <taxon>Cucurbitales</taxon>
        <taxon>Cucurbitaceae</taxon>
        <taxon>Benincaseae</taxon>
        <taxon>Citrullus</taxon>
    </lineage>
</organism>
<keyword evidence="1" id="KW-0812">Transmembrane</keyword>
<evidence type="ECO:0000313" key="2">
    <source>
        <dbReference type="EMBL" id="CAK9317473.1"/>
    </source>
</evidence>
<keyword evidence="1" id="KW-1133">Transmembrane helix</keyword>
<protein>
    <submittedName>
        <fullName evidence="2">Uncharacterized protein</fullName>
    </submittedName>
</protein>
<gene>
    <name evidence="2" type="ORF">CITCOLO1_LOCUS9378</name>
</gene>
<reference evidence="2 3" key="1">
    <citation type="submission" date="2024-03" db="EMBL/GenBank/DDBJ databases">
        <authorList>
            <person name="Gkanogiannis A."/>
            <person name="Becerra Lopez-Lavalle L."/>
        </authorList>
    </citation>
    <scope>NUCLEOTIDE SEQUENCE [LARGE SCALE GENOMIC DNA]</scope>
</reference>
<keyword evidence="3" id="KW-1185">Reference proteome</keyword>